<proteinExistence type="predicted"/>
<evidence type="ECO:0000313" key="1">
    <source>
        <dbReference type="EMBL" id="PZR05945.1"/>
    </source>
</evidence>
<evidence type="ECO:0000313" key="2">
    <source>
        <dbReference type="Proteomes" id="UP000249061"/>
    </source>
</evidence>
<dbReference type="AlphaFoldDB" id="A0A2W5T3H1"/>
<evidence type="ECO:0008006" key="3">
    <source>
        <dbReference type="Google" id="ProtNLM"/>
    </source>
</evidence>
<protein>
    <recommendedName>
        <fullName evidence="3">Cytochrome c domain-containing protein</fullName>
    </recommendedName>
</protein>
<dbReference type="Proteomes" id="UP000249061">
    <property type="component" value="Unassembled WGS sequence"/>
</dbReference>
<reference evidence="1 2" key="1">
    <citation type="submission" date="2017-08" db="EMBL/GenBank/DDBJ databases">
        <title>Infants hospitalized years apart are colonized by the same room-sourced microbial strains.</title>
        <authorList>
            <person name="Brooks B."/>
            <person name="Olm M.R."/>
            <person name="Firek B.A."/>
            <person name="Baker R."/>
            <person name="Thomas B.C."/>
            <person name="Morowitz M.J."/>
            <person name="Banfield J.F."/>
        </authorList>
    </citation>
    <scope>NUCLEOTIDE SEQUENCE [LARGE SCALE GENOMIC DNA]</scope>
    <source>
        <strain evidence="1">S2_003_000_R2_14</strain>
    </source>
</reference>
<sequence length="117" mass="12255">MLVGCGAVEGSDDAGVSDSGVVVDAGFDAGVEDAGVEQPDAGTTMDAGVCTPDTWVNFGQQFVAQRCNGCHAFNQNSVRAQRAEIISRIESNDMPRDSSLTSAQKTRVLEWLNCGAN</sequence>
<accession>A0A2W5T3H1</accession>
<comment type="caution">
    <text evidence="1">The sequence shown here is derived from an EMBL/GenBank/DDBJ whole genome shotgun (WGS) entry which is preliminary data.</text>
</comment>
<name>A0A2W5T3H1_9BACT</name>
<organism evidence="1 2">
    <name type="scientific">Archangium gephyra</name>
    <dbReference type="NCBI Taxonomy" id="48"/>
    <lineage>
        <taxon>Bacteria</taxon>
        <taxon>Pseudomonadati</taxon>
        <taxon>Myxococcota</taxon>
        <taxon>Myxococcia</taxon>
        <taxon>Myxococcales</taxon>
        <taxon>Cystobacterineae</taxon>
        <taxon>Archangiaceae</taxon>
        <taxon>Archangium</taxon>
    </lineage>
</organism>
<dbReference type="EMBL" id="QFQP01000041">
    <property type="protein sequence ID" value="PZR05945.1"/>
    <property type="molecule type" value="Genomic_DNA"/>
</dbReference>
<gene>
    <name evidence="1" type="ORF">DI536_31280</name>
</gene>